<dbReference type="GO" id="GO:0003723">
    <property type="term" value="F:RNA binding"/>
    <property type="evidence" value="ECO:0007669"/>
    <property type="project" value="TreeGrafter"/>
</dbReference>
<dbReference type="GO" id="GO:0005759">
    <property type="term" value="C:mitochondrial matrix"/>
    <property type="evidence" value="ECO:0007669"/>
    <property type="project" value="TreeGrafter"/>
</dbReference>
<dbReference type="EMBL" id="CAUJNA010000352">
    <property type="protein sequence ID" value="CAJ1375959.1"/>
    <property type="molecule type" value="Genomic_DNA"/>
</dbReference>
<gene>
    <name evidence="3" type="ORF">EVOR1521_LOCUS5138</name>
</gene>
<evidence type="ECO:0000256" key="1">
    <source>
        <dbReference type="SAM" id="MobiDB-lite"/>
    </source>
</evidence>
<feature type="domain" description="RNA-editing substrate-binding complex 6 protein" evidence="2">
    <location>
        <begin position="177"/>
        <end position="426"/>
    </location>
</feature>
<dbReference type="PANTHER" id="PTHR21228:SF40">
    <property type="entry name" value="LD45607P"/>
    <property type="match status" value="1"/>
</dbReference>
<sequence>MAAVEVLTEDDLVNGCVLGPHGYVYRPPPPSKQLTIEMQVSVTECKNWREVLGVVENLGDLFDSRNTSTAVHRVAKSSVELGEAKLALADYRFPRLLQLLKAKCKDLSAWGLSDATWGLAKMQCRDEEIFTRLSQRAQQIIQELDPQGLAIVAWSFATIGRREEELLAQIAAASRGKLDAFGVQNISNLIWANATLGVRADALHADLLRESLSRLEDFTTQELAIVNWAFAKLAYPVGDEWKAAIRGRVMRLKEYAPSELSMIAWALATRGDYDPDLLAYVARRSMELMRSFTGQNLATIIWAIATISYKDDPSIDEFLRMALGAIIARSNEFQPLNIALISWGLAKLSFKAEAAFEALCDAAAQQIDAFVPQNLVQVLWACGTAGYKHESFLRGAARVAKRSVQDFSSQHQSNFLWACARLGFKDDVELLRCMAHAAGRKMHEGSPQHLSNIAWAASQLGPENFQECLTAVVRETSRRIGEFDPPSIMMLSDSLYEANFRAEGELMQTLRQQVFRYGQELYQLFTAGLPQRRGLGDAQEYQRRLRGLGLTTFGYEHTASLFRDLGLCEGQPWEVKEAMAMPGWTTNARRTTVARRYRLRVGSQDLEDPGTIFTSAFASAQEDAQADFVVVWLGQGKADSPAVGRAGRSGDAECRALLATHEMLKKVTQEEGQEVSGQVAFHTSGVPCLSCVGVAAQFKRNYPKVGFCFTFMNRPLSEREEGADPAMGVPNVAMAPKTPRAGLKDAPVDAETRSEVRDSPAGAWDNYRR</sequence>
<dbReference type="Pfam" id="PF26188">
    <property type="entry name" value="RESC6"/>
    <property type="match status" value="1"/>
</dbReference>
<feature type="compositionally biased region" description="Basic and acidic residues" evidence="1">
    <location>
        <begin position="742"/>
        <end position="758"/>
    </location>
</feature>
<evidence type="ECO:0000313" key="4">
    <source>
        <dbReference type="Proteomes" id="UP001178507"/>
    </source>
</evidence>
<accession>A0AA36MKM8</accession>
<comment type="caution">
    <text evidence="3">The sequence shown here is derived from an EMBL/GenBank/DDBJ whole genome shotgun (WGS) entry which is preliminary data.</text>
</comment>
<dbReference type="GO" id="GO:0035770">
    <property type="term" value="C:ribonucleoprotein granule"/>
    <property type="evidence" value="ECO:0007669"/>
    <property type="project" value="TreeGrafter"/>
</dbReference>
<dbReference type="InterPro" id="IPR058917">
    <property type="entry name" value="RESC6_dom"/>
</dbReference>
<dbReference type="AlphaFoldDB" id="A0AA36MKM8"/>
<feature type="region of interest" description="Disordered" evidence="1">
    <location>
        <begin position="732"/>
        <end position="769"/>
    </location>
</feature>
<keyword evidence="4" id="KW-1185">Reference proteome</keyword>
<evidence type="ECO:0000313" key="3">
    <source>
        <dbReference type="EMBL" id="CAJ1375959.1"/>
    </source>
</evidence>
<dbReference type="GO" id="GO:0044528">
    <property type="term" value="P:regulation of mitochondrial mRNA stability"/>
    <property type="evidence" value="ECO:0007669"/>
    <property type="project" value="TreeGrafter"/>
</dbReference>
<proteinExistence type="predicted"/>
<dbReference type="GO" id="GO:0000963">
    <property type="term" value="P:mitochondrial RNA processing"/>
    <property type="evidence" value="ECO:0007669"/>
    <property type="project" value="TreeGrafter"/>
</dbReference>
<dbReference type="PANTHER" id="PTHR21228">
    <property type="entry name" value="FAST LEU-RICH DOMAIN-CONTAINING"/>
    <property type="match status" value="1"/>
</dbReference>
<reference evidence="3" key="1">
    <citation type="submission" date="2023-08" db="EMBL/GenBank/DDBJ databases">
        <authorList>
            <person name="Chen Y."/>
            <person name="Shah S."/>
            <person name="Dougan E. K."/>
            <person name="Thang M."/>
            <person name="Chan C."/>
        </authorList>
    </citation>
    <scope>NUCLEOTIDE SEQUENCE</scope>
</reference>
<dbReference type="InterPro" id="IPR050870">
    <property type="entry name" value="FAST_kinase"/>
</dbReference>
<organism evidence="3 4">
    <name type="scientific">Effrenium voratum</name>
    <dbReference type="NCBI Taxonomy" id="2562239"/>
    <lineage>
        <taxon>Eukaryota</taxon>
        <taxon>Sar</taxon>
        <taxon>Alveolata</taxon>
        <taxon>Dinophyceae</taxon>
        <taxon>Suessiales</taxon>
        <taxon>Symbiodiniaceae</taxon>
        <taxon>Effrenium</taxon>
    </lineage>
</organism>
<dbReference type="Proteomes" id="UP001178507">
    <property type="component" value="Unassembled WGS sequence"/>
</dbReference>
<protein>
    <recommendedName>
        <fullName evidence="2">RNA-editing substrate-binding complex 6 protein domain-containing protein</fullName>
    </recommendedName>
</protein>
<evidence type="ECO:0000259" key="2">
    <source>
        <dbReference type="Pfam" id="PF26188"/>
    </source>
</evidence>
<name>A0AA36MKM8_9DINO</name>